<dbReference type="SUPFAM" id="SSF52172">
    <property type="entry name" value="CheY-like"/>
    <property type="match status" value="1"/>
</dbReference>
<dbReference type="InterPro" id="IPR036457">
    <property type="entry name" value="PPM-type-like_dom_sf"/>
</dbReference>
<keyword evidence="2" id="KW-0597">Phosphoprotein</keyword>
<evidence type="ECO:0000313" key="4">
    <source>
        <dbReference type="EMBL" id="GAA1957954.1"/>
    </source>
</evidence>
<dbReference type="PROSITE" id="PS50110">
    <property type="entry name" value="RESPONSE_REGULATORY"/>
    <property type="match status" value="1"/>
</dbReference>
<dbReference type="InterPro" id="IPR001932">
    <property type="entry name" value="PPM-type_phosphatase-like_dom"/>
</dbReference>
<evidence type="ECO:0000259" key="3">
    <source>
        <dbReference type="PROSITE" id="PS50110"/>
    </source>
</evidence>
<evidence type="ECO:0000313" key="5">
    <source>
        <dbReference type="Proteomes" id="UP001501116"/>
    </source>
</evidence>
<dbReference type="CDD" id="cd00156">
    <property type="entry name" value="REC"/>
    <property type="match status" value="1"/>
</dbReference>
<reference evidence="4 5" key="1">
    <citation type="journal article" date="2019" name="Int. J. Syst. Evol. Microbiol.">
        <title>The Global Catalogue of Microorganisms (GCM) 10K type strain sequencing project: providing services to taxonomists for standard genome sequencing and annotation.</title>
        <authorList>
            <consortium name="The Broad Institute Genomics Platform"/>
            <consortium name="The Broad Institute Genome Sequencing Center for Infectious Disease"/>
            <person name="Wu L."/>
            <person name="Ma J."/>
        </authorList>
    </citation>
    <scope>NUCLEOTIDE SEQUENCE [LARGE SCALE GENOMIC DNA]</scope>
    <source>
        <strain evidence="4 5">JCM 14545</strain>
    </source>
</reference>
<evidence type="ECO:0000256" key="1">
    <source>
        <dbReference type="ARBA" id="ARBA00022801"/>
    </source>
</evidence>
<dbReference type="SMART" id="SM00331">
    <property type="entry name" value="PP2C_SIG"/>
    <property type="match status" value="1"/>
</dbReference>
<evidence type="ECO:0000256" key="2">
    <source>
        <dbReference type="PROSITE-ProRule" id="PRU00169"/>
    </source>
</evidence>
<name>A0ABN2QTV3_9PSEU</name>
<dbReference type="InterPro" id="IPR011006">
    <property type="entry name" value="CheY-like_superfamily"/>
</dbReference>
<dbReference type="InterPro" id="IPR052016">
    <property type="entry name" value="Bact_Sigma-Reg"/>
</dbReference>
<dbReference type="Pfam" id="PF00072">
    <property type="entry name" value="Response_reg"/>
    <property type="match status" value="1"/>
</dbReference>
<protein>
    <submittedName>
        <fullName evidence="4">SpoIIE family protein phosphatase</fullName>
    </submittedName>
</protein>
<proteinExistence type="predicted"/>
<organism evidence="4 5">
    <name type="scientific">Amycolatopsis minnesotensis</name>
    <dbReference type="NCBI Taxonomy" id="337894"/>
    <lineage>
        <taxon>Bacteria</taxon>
        <taxon>Bacillati</taxon>
        <taxon>Actinomycetota</taxon>
        <taxon>Actinomycetes</taxon>
        <taxon>Pseudonocardiales</taxon>
        <taxon>Pseudonocardiaceae</taxon>
        <taxon>Amycolatopsis</taxon>
    </lineage>
</organism>
<gene>
    <name evidence="4" type="ORF">GCM10009754_30260</name>
</gene>
<sequence>MPDEAAPLHVLLVEDDDGDALLVEEFLADSAAPITLDRVTTMADALGAPVTADCVLLDLNLPDAVGITGVTKVRRHAPGTAVVVLTGHNDEETGIAAVAAGAQDYLIKDQVDGLLLIKALRYAHERRRAEQVEQQLLEQQLLASENSRLERGLLPTPLLADPHLDLTTRYRPGRDGSLLGGDFYDAVELADGTVNVIIGDVCGHGPDEAALGVALRIAWRALVLAGLPSGEVLTMVERVLRHERIRSVFATVCMVTVAADRASLRMSLAGHPPPLLITGDDGELLPNDRLGVPLGVVDDARWEPLEVPLPPEWSLLLYTDGVFEGRVEEAVERLGHEEMAKLVLGIAGREPDHGKVLDELIATVEGLNRGPLDDDVALAMLTHRGGR</sequence>
<dbReference type="PANTHER" id="PTHR43156:SF2">
    <property type="entry name" value="STAGE II SPORULATION PROTEIN E"/>
    <property type="match status" value="1"/>
</dbReference>
<keyword evidence="1" id="KW-0378">Hydrolase</keyword>
<dbReference type="Gene3D" id="3.40.50.2300">
    <property type="match status" value="1"/>
</dbReference>
<feature type="modified residue" description="4-aspartylphosphate" evidence="2">
    <location>
        <position position="58"/>
    </location>
</feature>
<dbReference type="Gene3D" id="3.60.40.10">
    <property type="entry name" value="PPM-type phosphatase domain"/>
    <property type="match status" value="1"/>
</dbReference>
<dbReference type="RefSeq" id="WP_344418066.1">
    <property type="nucleotide sequence ID" value="NZ_BAAANN010000010.1"/>
</dbReference>
<keyword evidence="5" id="KW-1185">Reference proteome</keyword>
<dbReference type="InterPro" id="IPR001789">
    <property type="entry name" value="Sig_transdc_resp-reg_receiver"/>
</dbReference>
<dbReference type="PANTHER" id="PTHR43156">
    <property type="entry name" value="STAGE II SPORULATION PROTEIN E-RELATED"/>
    <property type="match status" value="1"/>
</dbReference>
<accession>A0ABN2QTV3</accession>
<dbReference type="Proteomes" id="UP001501116">
    <property type="component" value="Unassembled WGS sequence"/>
</dbReference>
<dbReference type="EMBL" id="BAAANN010000010">
    <property type="protein sequence ID" value="GAA1957954.1"/>
    <property type="molecule type" value="Genomic_DNA"/>
</dbReference>
<comment type="caution">
    <text evidence="4">The sequence shown here is derived from an EMBL/GenBank/DDBJ whole genome shotgun (WGS) entry which is preliminary data.</text>
</comment>
<dbReference type="SMART" id="SM00448">
    <property type="entry name" value="REC"/>
    <property type="match status" value="1"/>
</dbReference>
<dbReference type="Pfam" id="PF07228">
    <property type="entry name" value="SpoIIE"/>
    <property type="match status" value="1"/>
</dbReference>
<feature type="domain" description="Response regulatory" evidence="3">
    <location>
        <begin position="9"/>
        <end position="123"/>
    </location>
</feature>